<dbReference type="RefSeq" id="WP_201327763.1">
    <property type="nucleotide sequence ID" value="NZ_AP017470.1"/>
</dbReference>
<accession>A0A7R6PGP9</accession>
<dbReference type="AlphaFoldDB" id="A0A7R6PGP9"/>
<dbReference type="Proteomes" id="UP000595564">
    <property type="component" value="Chromosome"/>
</dbReference>
<reference evidence="1 2" key="1">
    <citation type="journal article" date="2012" name="Extremophiles">
        <title>Thermotomaculum hydrothermale gen. nov., sp. nov., a novel heterotrophic thermophile within the phylum Acidobacteria from a deep-sea hydrothermal vent chimney in the Southern Okinawa Trough.</title>
        <authorList>
            <person name="Izumi H."/>
            <person name="Nunoura T."/>
            <person name="Miyazaki M."/>
            <person name="Mino S."/>
            <person name="Toki T."/>
            <person name="Takai K."/>
            <person name="Sako Y."/>
            <person name="Sawabe T."/>
            <person name="Nakagawa S."/>
        </authorList>
    </citation>
    <scope>NUCLEOTIDE SEQUENCE [LARGE SCALE GENOMIC DNA]</scope>
    <source>
        <strain evidence="1 2">AC55</strain>
    </source>
</reference>
<proteinExistence type="predicted"/>
<sequence>MKGNEIILPKTEITTTYDENNQKITEVKEDYENNKISITIPEYYLFGYTEKPGEILQIIYTFYIEQRLVI</sequence>
<dbReference type="EMBL" id="AP017470">
    <property type="protein sequence ID" value="BBB33453.1"/>
    <property type="molecule type" value="Genomic_DNA"/>
</dbReference>
<organism evidence="1 2">
    <name type="scientific">Thermotomaculum hydrothermale</name>
    <dbReference type="NCBI Taxonomy" id="981385"/>
    <lineage>
        <taxon>Bacteria</taxon>
        <taxon>Pseudomonadati</taxon>
        <taxon>Acidobacteriota</taxon>
        <taxon>Holophagae</taxon>
        <taxon>Thermotomaculales</taxon>
        <taxon>Thermotomaculaceae</taxon>
        <taxon>Thermotomaculum</taxon>
    </lineage>
</organism>
<evidence type="ECO:0000313" key="2">
    <source>
        <dbReference type="Proteomes" id="UP000595564"/>
    </source>
</evidence>
<gene>
    <name evidence="1" type="ORF">TTHT_2011</name>
</gene>
<keyword evidence="2" id="KW-1185">Reference proteome</keyword>
<name>A0A7R6PGP9_9BACT</name>
<evidence type="ECO:0000313" key="1">
    <source>
        <dbReference type="EMBL" id="BBB33453.1"/>
    </source>
</evidence>
<protein>
    <submittedName>
        <fullName evidence="1">Uncharacterized protein</fullName>
    </submittedName>
</protein>
<dbReference type="KEGG" id="thyd:TTHT_2011"/>